<name>A0ABT4DB42_9CLOT</name>
<proteinExistence type="predicted"/>
<evidence type="ECO:0000313" key="3">
    <source>
        <dbReference type="EMBL" id="MCY6959510.1"/>
    </source>
</evidence>
<keyword evidence="1" id="KW-0809">Transit peptide</keyword>
<accession>A0ABT4DB42</accession>
<dbReference type="Pfam" id="PF12638">
    <property type="entry name" value="Staygreen"/>
    <property type="match status" value="1"/>
</dbReference>
<gene>
    <name evidence="3" type="ORF">OW729_12900</name>
</gene>
<organism evidence="3 4">
    <name type="scientific">Clostridium brassicae</name>
    <dbReference type="NCBI Taxonomy" id="2999072"/>
    <lineage>
        <taxon>Bacteria</taxon>
        <taxon>Bacillati</taxon>
        <taxon>Bacillota</taxon>
        <taxon>Clostridia</taxon>
        <taxon>Eubacteriales</taxon>
        <taxon>Clostridiaceae</taxon>
        <taxon>Clostridium</taxon>
    </lineage>
</organism>
<dbReference type="PANTHER" id="PTHR31750:SF4">
    <property type="entry name" value="LP06106P"/>
    <property type="match status" value="1"/>
</dbReference>
<dbReference type="RefSeq" id="WP_268061936.1">
    <property type="nucleotide sequence ID" value="NZ_JAPQFJ010000013.1"/>
</dbReference>
<reference evidence="3" key="1">
    <citation type="submission" date="2022-12" db="EMBL/GenBank/DDBJ databases">
        <title>Clostridium sp. nov., isolated from industrial wastewater.</title>
        <authorList>
            <person name="Jiayan W."/>
        </authorList>
    </citation>
    <scope>NUCLEOTIDE SEQUENCE</scope>
    <source>
        <strain evidence="3">ZC22-4</strain>
    </source>
</reference>
<feature type="domain" description="Staygreen protein" evidence="2">
    <location>
        <begin position="11"/>
        <end position="150"/>
    </location>
</feature>
<dbReference type="Proteomes" id="UP001144612">
    <property type="component" value="Unassembled WGS sequence"/>
</dbReference>
<evidence type="ECO:0000313" key="4">
    <source>
        <dbReference type="Proteomes" id="UP001144612"/>
    </source>
</evidence>
<dbReference type="InterPro" id="IPR024438">
    <property type="entry name" value="Staygreen"/>
</dbReference>
<evidence type="ECO:0000256" key="1">
    <source>
        <dbReference type="ARBA" id="ARBA00022946"/>
    </source>
</evidence>
<dbReference type="PANTHER" id="PTHR31750">
    <property type="entry name" value="PROTEIN STAY-GREEN 1, CHLOROPLASTIC-RELATED"/>
    <property type="match status" value="1"/>
</dbReference>
<dbReference type="EMBL" id="JAPQFJ010000013">
    <property type="protein sequence ID" value="MCY6959510.1"/>
    <property type="molecule type" value="Genomic_DNA"/>
</dbReference>
<keyword evidence="4" id="KW-1185">Reference proteome</keyword>
<sequence length="157" mass="18789">MHKVESDIRLDNIYVEFRKGIRASEPTIPRYYVLSNNAEGKPFLTIGRKYASDRFTSSRNEILCKWRFLKKKYIFYVYVHVDGKGGLAISEERNKNFIEKLPIALRTIIYEEKIFFRIHRELDNAPVFVCFNSKHSQLRRIEYWGTIKDYKCLELSH</sequence>
<protein>
    <submittedName>
        <fullName evidence="3">Staygreen family protein</fullName>
    </submittedName>
</protein>
<evidence type="ECO:0000259" key="2">
    <source>
        <dbReference type="Pfam" id="PF12638"/>
    </source>
</evidence>
<comment type="caution">
    <text evidence="3">The sequence shown here is derived from an EMBL/GenBank/DDBJ whole genome shotgun (WGS) entry which is preliminary data.</text>
</comment>